<evidence type="ECO:0000313" key="4">
    <source>
        <dbReference type="Proteomes" id="UP000541185"/>
    </source>
</evidence>
<evidence type="ECO:0000256" key="1">
    <source>
        <dbReference type="ARBA" id="ARBA00006484"/>
    </source>
</evidence>
<dbReference type="Pfam" id="PF00106">
    <property type="entry name" value="adh_short"/>
    <property type="match status" value="1"/>
</dbReference>
<evidence type="ECO:0000313" key="3">
    <source>
        <dbReference type="EMBL" id="NML47243.1"/>
    </source>
</evidence>
<dbReference type="InterPro" id="IPR002347">
    <property type="entry name" value="SDR_fam"/>
</dbReference>
<proteinExistence type="inferred from homology"/>
<name>A0A848HFD5_9BURK</name>
<dbReference type="PROSITE" id="PS00061">
    <property type="entry name" value="ADH_SHORT"/>
    <property type="match status" value="1"/>
</dbReference>
<dbReference type="SUPFAM" id="SSF51735">
    <property type="entry name" value="NAD(P)-binding Rossmann-fold domains"/>
    <property type="match status" value="1"/>
</dbReference>
<dbReference type="PRINTS" id="PR00081">
    <property type="entry name" value="GDHRDH"/>
</dbReference>
<comment type="caution">
    <text evidence="3">The sequence shown here is derived from an EMBL/GenBank/DDBJ whole genome shotgun (WGS) entry which is preliminary data.</text>
</comment>
<dbReference type="AlphaFoldDB" id="A0A848HFD5"/>
<dbReference type="CDD" id="cd05233">
    <property type="entry name" value="SDR_c"/>
    <property type="match status" value="1"/>
</dbReference>
<dbReference type="EMBL" id="JABBFX010000003">
    <property type="protein sequence ID" value="NML47243.1"/>
    <property type="molecule type" value="Genomic_DNA"/>
</dbReference>
<dbReference type="GO" id="GO:0032787">
    <property type="term" value="P:monocarboxylic acid metabolic process"/>
    <property type="evidence" value="ECO:0007669"/>
    <property type="project" value="UniProtKB-ARBA"/>
</dbReference>
<organism evidence="3 4">
    <name type="scientific">Ramlibacter agri</name>
    <dbReference type="NCBI Taxonomy" id="2728837"/>
    <lineage>
        <taxon>Bacteria</taxon>
        <taxon>Pseudomonadati</taxon>
        <taxon>Pseudomonadota</taxon>
        <taxon>Betaproteobacteria</taxon>
        <taxon>Burkholderiales</taxon>
        <taxon>Comamonadaceae</taxon>
        <taxon>Ramlibacter</taxon>
    </lineage>
</organism>
<keyword evidence="4" id="KW-1185">Reference proteome</keyword>
<dbReference type="InterPro" id="IPR020904">
    <property type="entry name" value="Sc_DH/Rdtase_CS"/>
</dbReference>
<dbReference type="RefSeq" id="WP_169421525.1">
    <property type="nucleotide sequence ID" value="NZ_JABBFX010000003.1"/>
</dbReference>
<dbReference type="FunFam" id="3.40.50.720:FF:000084">
    <property type="entry name" value="Short-chain dehydrogenase reductase"/>
    <property type="match status" value="1"/>
</dbReference>
<evidence type="ECO:0000256" key="2">
    <source>
        <dbReference type="RuleBase" id="RU000363"/>
    </source>
</evidence>
<dbReference type="PANTHER" id="PTHR42879:SF2">
    <property type="entry name" value="3-OXOACYL-[ACYL-CARRIER-PROTEIN] REDUCTASE FABG"/>
    <property type="match status" value="1"/>
</dbReference>
<sequence>MISLKNRTILVTGVTSGLGAGVMRVFSALGATVVGCARRSEQGQAFADELRAQDRDVTFVEADVTAEADRQRLVDACIARTGRLDILVNNAGMLGQIASVQDVALQDWDDVLNVNLTAAFGLCRLALPHMRRQRDGVILNISSLNAVIGITQMAAYCSAKAGLTHLTRVLAAEGWPDNVRANAIILGGVRSEMTEHLSTVLLQRSEGAAPPERVAAAQARRLDPDEVAQSLAALCLPEARLITGSEIAIDQAVTAGAGLSRLLHGPQAATA</sequence>
<dbReference type="PRINTS" id="PR00080">
    <property type="entry name" value="SDRFAMILY"/>
</dbReference>
<comment type="similarity">
    <text evidence="1 2">Belongs to the short-chain dehydrogenases/reductases (SDR) family.</text>
</comment>
<dbReference type="InterPro" id="IPR050259">
    <property type="entry name" value="SDR"/>
</dbReference>
<accession>A0A848HFD5</accession>
<dbReference type="Gene3D" id="3.40.50.720">
    <property type="entry name" value="NAD(P)-binding Rossmann-like Domain"/>
    <property type="match status" value="1"/>
</dbReference>
<protein>
    <submittedName>
        <fullName evidence="3">SDR family oxidoreductase</fullName>
    </submittedName>
</protein>
<reference evidence="3 4" key="1">
    <citation type="submission" date="2020-04" db="EMBL/GenBank/DDBJ databases">
        <title>Ramlibacter sp. G-1-2-2 isolated from soil.</title>
        <authorList>
            <person name="Dahal R.H."/>
        </authorList>
    </citation>
    <scope>NUCLEOTIDE SEQUENCE [LARGE SCALE GENOMIC DNA]</scope>
    <source>
        <strain evidence="3 4">G-1-2-2</strain>
    </source>
</reference>
<dbReference type="PANTHER" id="PTHR42879">
    <property type="entry name" value="3-OXOACYL-(ACYL-CARRIER-PROTEIN) REDUCTASE"/>
    <property type="match status" value="1"/>
</dbReference>
<dbReference type="InterPro" id="IPR036291">
    <property type="entry name" value="NAD(P)-bd_dom_sf"/>
</dbReference>
<dbReference type="Proteomes" id="UP000541185">
    <property type="component" value="Unassembled WGS sequence"/>
</dbReference>
<gene>
    <name evidence="3" type="ORF">HHL11_26080</name>
</gene>